<dbReference type="GO" id="GO:0016887">
    <property type="term" value="F:ATP hydrolysis activity"/>
    <property type="evidence" value="ECO:0007669"/>
    <property type="project" value="InterPro"/>
</dbReference>
<keyword evidence="3" id="KW-0547">Nucleotide-binding</keyword>
<dbReference type="InterPro" id="IPR050763">
    <property type="entry name" value="ABC_transporter_ATP-binding"/>
</dbReference>
<gene>
    <name evidence="7" type="ORF">SAMN04487766_1155</name>
</gene>
<dbReference type="GO" id="GO:0005886">
    <property type="term" value="C:plasma membrane"/>
    <property type="evidence" value="ECO:0007669"/>
    <property type="project" value="UniProtKB-SubCell"/>
</dbReference>
<dbReference type="GO" id="GO:0046677">
    <property type="term" value="P:response to antibiotic"/>
    <property type="evidence" value="ECO:0007669"/>
    <property type="project" value="UniProtKB-KW"/>
</dbReference>
<dbReference type="AlphaFoldDB" id="A0A1G9Z0B0"/>
<dbReference type="InterPro" id="IPR003593">
    <property type="entry name" value="AAA+_ATPase"/>
</dbReference>
<dbReference type="CDD" id="cd03230">
    <property type="entry name" value="ABC_DR_subfamily_A"/>
    <property type="match status" value="1"/>
</dbReference>
<name>A0A1G9Z0B0_9ACTO</name>
<dbReference type="OrthoDB" id="9804819at2"/>
<keyword evidence="5" id="KW-0046">Antibiotic resistance</keyword>
<dbReference type="SMART" id="SM00382">
    <property type="entry name" value="AAA"/>
    <property type="match status" value="1"/>
</dbReference>
<dbReference type="RefSeq" id="WP_092612175.1">
    <property type="nucleotide sequence ID" value="NZ_FNHU01000015.1"/>
</dbReference>
<dbReference type="Proteomes" id="UP000199671">
    <property type="component" value="Unassembled WGS sequence"/>
</dbReference>
<evidence type="ECO:0000256" key="2">
    <source>
        <dbReference type="ARBA" id="ARBA00022448"/>
    </source>
</evidence>
<dbReference type="GO" id="GO:0005524">
    <property type="term" value="F:ATP binding"/>
    <property type="evidence" value="ECO:0007669"/>
    <property type="project" value="UniProtKB-KW"/>
</dbReference>
<proteinExistence type="predicted"/>
<comment type="subcellular location">
    <subcellularLocation>
        <location evidence="1">Cell membrane</location>
        <topology evidence="1">Peripheral membrane protein</topology>
    </subcellularLocation>
</comment>
<keyword evidence="4 7" id="KW-0067">ATP-binding</keyword>
<protein>
    <submittedName>
        <fullName evidence="7">ABC-2 type transport system ATP-binding protein</fullName>
    </submittedName>
</protein>
<sequence>MTAQSPALELRDIRKRYNTPGGVIDALAGMTLTAEQHKIHAFLGPNGAGKSTSLEMTVGLRTPDSGIVRTLGLDPRTARDELSRRVAIQPQEAKVFQYLRVGELLDLWSSFYDHPRPADEILDSLELAKYVERQVTKLSGGTLQRLNVALAMVSDPELLILDEPSTGLDPRARERLWSVLGSWRDRGTTIVLSTHSMEEATALADSVFIVDRGKCVSSGTPKELIASFAGGPAVVFRLSGDLSEENASRLRSLGELTVNPDRSAALKTARTDEALALLSQTPGCYDLSIRQPTLGDAYLAATGTELTAATTPEED</sequence>
<keyword evidence="2" id="KW-0813">Transport</keyword>
<evidence type="ECO:0000313" key="7">
    <source>
        <dbReference type="EMBL" id="SDN14173.1"/>
    </source>
</evidence>
<dbReference type="PANTHER" id="PTHR42711:SF17">
    <property type="entry name" value="ABC TRANSPORTER ATP-BINDING PROTEIN"/>
    <property type="match status" value="1"/>
</dbReference>
<dbReference type="EMBL" id="FNHU01000015">
    <property type="protein sequence ID" value="SDN14173.1"/>
    <property type="molecule type" value="Genomic_DNA"/>
</dbReference>
<evidence type="ECO:0000256" key="3">
    <source>
        <dbReference type="ARBA" id="ARBA00022741"/>
    </source>
</evidence>
<evidence type="ECO:0000313" key="8">
    <source>
        <dbReference type="Proteomes" id="UP000199671"/>
    </source>
</evidence>
<reference evidence="7 8" key="1">
    <citation type="submission" date="2016-10" db="EMBL/GenBank/DDBJ databases">
        <authorList>
            <person name="de Groot N.N."/>
        </authorList>
    </citation>
    <scope>NUCLEOTIDE SEQUENCE [LARGE SCALE GENOMIC DNA]</scope>
    <source>
        <strain evidence="7 8">KPR-7B</strain>
    </source>
</reference>
<accession>A0A1G9Z0B0</accession>
<organism evidence="7 8">
    <name type="scientific">Actinomyces ruminicola</name>
    <dbReference type="NCBI Taxonomy" id="332524"/>
    <lineage>
        <taxon>Bacteria</taxon>
        <taxon>Bacillati</taxon>
        <taxon>Actinomycetota</taxon>
        <taxon>Actinomycetes</taxon>
        <taxon>Actinomycetales</taxon>
        <taxon>Actinomycetaceae</taxon>
        <taxon>Actinomyces</taxon>
    </lineage>
</organism>
<feature type="domain" description="ABC transporter" evidence="6">
    <location>
        <begin position="8"/>
        <end position="237"/>
    </location>
</feature>
<dbReference type="Pfam" id="PF00005">
    <property type="entry name" value="ABC_tran"/>
    <property type="match status" value="1"/>
</dbReference>
<dbReference type="PROSITE" id="PS50893">
    <property type="entry name" value="ABC_TRANSPORTER_2"/>
    <property type="match status" value="1"/>
</dbReference>
<dbReference type="InterPro" id="IPR003439">
    <property type="entry name" value="ABC_transporter-like_ATP-bd"/>
</dbReference>
<dbReference type="Gene3D" id="3.40.50.300">
    <property type="entry name" value="P-loop containing nucleotide triphosphate hydrolases"/>
    <property type="match status" value="1"/>
</dbReference>
<evidence type="ECO:0000256" key="4">
    <source>
        <dbReference type="ARBA" id="ARBA00022840"/>
    </source>
</evidence>
<dbReference type="SUPFAM" id="SSF52540">
    <property type="entry name" value="P-loop containing nucleoside triphosphate hydrolases"/>
    <property type="match status" value="1"/>
</dbReference>
<dbReference type="InterPro" id="IPR027417">
    <property type="entry name" value="P-loop_NTPase"/>
</dbReference>
<evidence type="ECO:0000256" key="1">
    <source>
        <dbReference type="ARBA" id="ARBA00004202"/>
    </source>
</evidence>
<evidence type="ECO:0000259" key="6">
    <source>
        <dbReference type="PROSITE" id="PS50893"/>
    </source>
</evidence>
<dbReference type="PANTHER" id="PTHR42711">
    <property type="entry name" value="ABC TRANSPORTER ATP-BINDING PROTEIN"/>
    <property type="match status" value="1"/>
</dbReference>
<evidence type="ECO:0000256" key="5">
    <source>
        <dbReference type="ARBA" id="ARBA00023251"/>
    </source>
</evidence>